<feature type="transmembrane region" description="Helical" evidence="1">
    <location>
        <begin position="71"/>
        <end position="92"/>
    </location>
</feature>
<dbReference type="RefSeq" id="XP_056059852.1">
    <property type="nucleotide sequence ID" value="XM_056204500.1"/>
</dbReference>
<dbReference type="PANTHER" id="PTHR42109:SF2">
    <property type="entry name" value="INTEGRAL MEMBRANE PROTEIN"/>
    <property type="match status" value="1"/>
</dbReference>
<dbReference type="EMBL" id="JAJHUN010000001">
    <property type="protein sequence ID" value="KAJ4164937.1"/>
    <property type="molecule type" value="Genomic_DNA"/>
</dbReference>
<gene>
    <name evidence="3" type="ORF">LMH87_006590</name>
</gene>
<evidence type="ECO:0000313" key="3">
    <source>
        <dbReference type="EMBL" id="KAJ4164937.1"/>
    </source>
</evidence>
<dbReference type="KEGG" id="amus:LMH87_006590"/>
<evidence type="ECO:0000313" key="4">
    <source>
        <dbReference type="Proteomes" id="UP001144673"/>
    </source>
</evidence>
<dbReference type="AlphaFoldDB" id="A0A9W8QR64"/>
<organism evidence="3 4">
    <name type="scientific">Akanthomyces muscarius</name>
    <name type="common">Entomopathogenic fungus</name>
    <name type="synonym">Lecanicillium muscarium</name>
    <dbReference type="NCBI Taxonomy" id="2231603"/>
    <lineage>
        <taxon>Eukaryota</taxon>
        <taxon>Fungi</taxon>
        <taxon>Dikarya</taxon>
        <taxon>Ascomycota</taxon>
        <taxon>Pezizomycotina</taxon>
        <taxon>Sordariomycetes</taxon>
        <taxon>Hypocreomycetidae</taxon>
        <taxon>Hypocreales</taxon>
        <taxon>Cordycipitaceae</taxon>
        <taxon>Akanthomyces</taxon>
    </lineage>
</organism>
<dbReference type="GeneID" id="80893749"/>
<feature type="transmembrane region" description="Helical" evidence="1">
    <location>
        <begin position="169"/>
        <end position="189"/>
    </location>
</feature>
<feature type="transmembrane region" description="Helical" evidence="1">
    <location>
        <begin position="38"/>
        <end position="59"/>
    </location>
</feature>
<evidence type="ECO:0000259" key="2">
    <source>
        <dbReference type="Pfam" id="PF24800"/>
    </source>
</evidence>
<sequence>MRREHLQLKILLTPLSTEIAIFRLHYNQRMTNFTYRDGIAVLQLIAFIPCLIFATVLCFKQGIRAVSACWRFLLILGLLRVIAAICQLLLMTHSDRSIVVTKLTCDMLGIAPLTLAAVGLLRRVNETVQTLSKHVFLFVDVVSLAGLGVGIGGAVQAVDSSNIPLLLKIALALFVACLGLMFCILGWLTASVNLLPRNERLTLYSIYVCAPFLIVRMVYACIGDFGHDPRFSIFDGDPTIFLCMSVLEEIIIMIICLYVGYMYPPTVLKSTAPKSRYMSEA</sequence>
<feature type="transmembrane region" description="Helical" evidence="1">
    <location>
        <begin position="98"/>
        <end position="122"/>
    </location>
</feature>
<evidence type="ECO:0000256" key="1">
    <source>
        <dbReference type="SAM" id="Phobius"/>
    </source>
</evidence>
<feature type="transmembrane region" description="Helical" evidence="1">
    <location>
        <begin position="239"/>
        <end position="261"/>
    </location>
</feature>
<keyword evidence="4" id="KW-1185">Reference proteome</keyword>
<accession>A0A9W8QR64</accession>
<dbReference type="PANTHER" id="PTHR42109">
    <property type="entry name" value="UNPLACED GENOMIC SCAFFOLD UM_SCAF_CONTIG_1.265, WHOLE GENOME SHOTGUN SEQUENCE"/>
    <property type="match status" value="1"/>
</dbReference>
<reference evidence="3" key="1">
    <citation type="journal article" date="2023" name="Access Microbiol">
        <title>De-novo genome assembly for Akanthomyces muscarius, a biocontrol agent of insect agricultural pests.</title>
        <authorList>
            <person name="Erdos Z."/>
            <person name="Studholme D.J."/>
            <person name="Raymond B."/>
            <person name="Sharma M."/>
        </authorList>
    </citation>
    <scope>NUCLEOTIDE SEQUENCE</scope>
    <source>
        <strain evidence="3">Ve6</strain>
    </source>
</reference>
<name>A0A9W8QR64_AKAMU</name>
<keyword evidence="1" id="KW-1133">Transmembrane helix</keyword>
<feature type="transmembrane region" description="Helical" evidence="1">
    <location>
        <begin position="134"/>
        <end position="157"/>
    </location>
</feature>
<dbReference type="Pfam" id="PF24800">
    <property type="entry name" value="DUF7702"/>
    <property type="match status" value="1"/>
</dbReference>
<feature type="domain" description="DUF7702" evidence="2">
    <location>
        <begin position="33"/>
        <end position="262"/>
    </location>
</feature>
<proteinExistence type="predicted"/>
<feature type="transmembrane region" description="Helical" evidence="1">
    <location>
        <begin position="201"/>
        <end position="219"/>
    </location>
</feature>
<dbReference type="Proteomes" id="UP001144673">
    <property type="component" value="Chromosome 1"/>
</dbReference>
<keyword evidence="1" id="KW-0812">Transmembrane</keyword>
<comment type="caution">
    <text evidence="3">The sequence shown here is derived from an EMBL/GenBank/DDBJ whole genome shotgun (WGS) entry which is preliminary data.</text>
</comment>
<dbReference type="InterPro" id="IPR056119">
    <property type="entry name" value="DUF7702"/>
</dbReference>
<protein>
    <recommendedName>
        <fullName evidence="2">DUF7702 domain-containing protein</fullName>
    </recommendedName>
</protein>
<keyword evidence="1" id="KW-0472">Membrane</keyword>